<accession>A0A2Z6RK45</accession>
<feature type="region of interest" description="Disordered" evidence="1">
    <location>
        <begin position="56"/>
        <end position="95"/>
    </location>
</feature>
<evidence type="ECO:0000313" key="3">
    <source>
        <dbReference type="Proteomes" id="UP000247702"/>
    </source>
</evidence>
<reference evidence="2 3" key="1">
    <citation type="submission" date="2017-11" db="EMBL/GenBank/DDBJ databases">
        <title>The genome of Rhizophagus clarus HR1 reveals common genetic basis of auxotrophy among arbuscular mycorrhizal fungi.</title>
        <authorList>
            <person name="Kobayashi Y."/>
        </authorList>
    </citation>
    <scope>NUCLEOTIDE SEQUENCE [LARGE SCALE GENOMIC DNA]</scope>
    <source>
        <strain evidence="2 3">HR1</strain>
    </source>
</reference>
<dbReference type="AlphaFoldDB" id="A0A2Z6RK45"/>
<dbReference type="SUPFAM" id="SSF53098">
    <property type="entry name" value="Ribonuclease H-like"/>
    <property type="match status" value="1"/>
</dbReference>
<proteinExistence type="predicted"/>
<keyword evidence="3" id="KW-1185">Reference proteome</keyword>
<comment type="caution">
    <text evidence="2">The sequence shown here is derived from an EMBL/GenBank/DDBJ whole genome shotgun (WGS) entry which is preliminary data.</text>
</comment>
<feature type="compositionally biased region" description="Acidic residues" evidence="1">
    <location>
        <begin position="61"/>
        <end position="76"/>
    </location>
</feature>
<organism evidence="2 3">
    <name type="scientific">Rhizophagus clarus</name>
    <dbReference type="NCBI Taxonomy" id="94130"/>
    <lineage>
        <taxon>Eukaryota</taxon>
        <taxon>Fungi</taxon>
        <taxon>Fungi incertae sedis</taxon>
        <taxon>Mucoromycota</taxon>
        <taxon>Glomeromycotina</taxon>
        <taxon>Glomeromycetes</taxon>
        <taxon>Glomerales</taxon>
        <taxon>Glomeraceae</taxon>
        <taxon>Rhizophagus</taxon>
    </lineage>
</organism>
<evidence type="ECO:0008006" key="4">
    <source>
        <dbReference type="Google" id="ProtNLM"/>
    </source>
</evidence>
<evidence type="ECO:0000256" key="1">
    <source>
        <dbReference type="SAM" id="MobiDB-lite"/>
    </source>
</evidence>
<evidence type="ECO:0000313" key="2">
    <source>
        <dbReference type="EMBL" id="GBB98494.1"/>
    </source>
</evidence>
<dbReference type="Proteomes" id="UP000247702">
    <property type="component" value="Unassembled WGS sequence"/>
</dbReference>
<dbReference type="InterPro" id="IPR012337">
    <property type="entry name" value="RNaseH-like_sf"/>
</dbReference>
<dbReference type="EMBL" id="BEXD01002491">
    <property type="protein sequence ID" value="GBB98494.1"/>
    <property type="molecule type" value="Genomic_DNA"/>
</dbReference>
<gene>
    <name evidence="2" type="ORF">RclHR1_03240019</name>
</gene>
<protein>
    <recommendedName>
        <fullName evidence="4">hAT-like transposase RNase-H fold domain-containing protein</fullName>
    </recommendedName>
</protein>
<name>A0A2Z6RK45_9GLOM</name>
<sequence length="228" mass="26635">MLKIYEWNLLDKLIELFKPIEDATEFLGGQKYCTLSLIYPTIQALKYSYAINDNDNNNEINEGEGSDNEDNDDDDKDSNKSDNENDDDEQNSINSINSIDKQVDITAIINSIKEEIYNALYNYFDNLPNATILASILDPRSKQMHEWPEELKEKTISLLRSEYKKEKQESSLKEMHTNTLQANHKDKTFASCVFGFPRSQIPIYEELFYYLDEIKTPQVFPEIDPFEW</sequence>